<sequence>MRPHCSSRYSDHNGQLPRSVPFGRARSDAECDLGDTLYPMDDVSHPSSSLRAALAAGSVLLDGGLSTELETRGHDVSTALWSARLLLDDPAAVVAAHAAFAAAGAQVVTTASYQATLPGLMAAGLERREAERVISSSVALARQGLDAGQEHGVDSAGRRGWVAGSIGAYGAHLADGSEYTGSYLHGPERVSQRQLREHHRPHLDLLAAAGADVVACETLPGAAEVEALVLELEALAVPAWVSMSAVVDDDGVARTRCGEPLAPVLAAAARVPTVIAVGVNCLDPSAVLPALQQVGAAVPAGEAALVVYPNSGEAWDAAARAWTGAGSAGERAGVGDDLSRGATQWLDAGARLVGGCCRVRPAHIAALAGVLTP</sequence>
<dbReference type="PIRSF" id="PIRSF037505">
    <property type="entry name" value="Betaine_HMT"/>
    <property type="match status" value="1"/>
</dbReference>
<dbReference type="SUPFAM" id="SSF82282">
    <property type="entry name" value="Homocysteine S-methyltransferase"/>
    <property type="match status" value="1"/>
</dbReference>
<organism evidence="9 10">
    <name type="scientific">Quadrisphaera granulorum</name>
    <dbReference type="NCBI Taxonomy" id="317664"/>
    <lineage>
        <taxon>Bacteria</taxon>
        <taxon>Bacillati</taxon>
        <taxon>Actinomycetota</taxon>
        <taxon>Actinomycetes</taxon>
        <taxon>Kineosporiales</taxon>
        <taxon>Kineosporiaceae</taxon>
        <taxon>Quadrisphaera</taxon>
    </lineage>
</organism>
<evidence type="ECO:0000313" key="10">
    <source>
        <dbReference type="Proteomes" id="UP000245469"/>
    </source>
</evidence>
<dbReference type="InterPro" id="IPR036589">
    <property type="entry name" value="HCY_dom_sf"/>
</dbReference>
<reference evidence="9 10" key="1">
    <citation type="submission" date="2018-03" db="EMBL/GenBank/DDBJ databases">
        <title>Genomic Encyclopedia of Archaeal and Bacterial Type Strains, Phase II (KMG-II): from individual species to whole genera.</title>
        <authorList>
            <person name="Goeker M."/>
        </authorList>
    </citation>
    <scope>NUCLEOTIDE SEQUENCE [LARGE SCALE GENOMIC DNA]</scope>
    <source>
        <strain evidence="9 10">DSM 44889</strain>
    </source>
</reference>
<evidence type="ECO:0000256" key="4">
    <source>
        <dbReference type="ARBA" id="ARBA00022833"/>
    </source>
</evidence>
<dbReference type="InterPro" id="IPR051486">
    <property type="entry name" value="Hcy_S-methyltransferase"/>
</dbReference>
<evidence type="ECO:0000256" key="1">
    <source>
        <dbReference type="ARBA" id="ARBA00022603"/>
    </source>
</evidence>
<name>A0A316ASX3_9ACTN</name>
<dbReference type="GO" id="GO:0009086">
    <property type="term" value="P:methionine biosynthetic process"/>
    <property type="evidence" value="ECO:0007669"/>
    <property type="project" value="InterPro"/>
</dbReference>
<dbReference type="Gene3D" id="3.20.20.330">
    <property type="entry name" value="Homocysteine-binding-like domain"/>
    <property type="match status" value="1"/>
</dbReference>
<evidence type="ECO:0000256" key="2">
    <source>
        <dbReference type="ARBA" id="ARBA00022679"/>
    </source>
</evidence>
<evidence type="ECO:0000256" key="6">
    <source>
        <dbReference type="PROSITE-ProRule" id="PRU00333"/>
    </source>
</evidence>
<dbReference type="GO" id="GO:0033528">
    <property type="term" value="P:S-methylmethionine cycle"/>
    <property type="evidence" value="ECO:0007669"/>
    <property type="project" value="TreeGrafter"/>
</dbReference>
<dbReference type="Pfam" id="PF02574">
    <property type="entry name" value="S-methyl_trans"/>
    <property type="match status" value="1"/>
</dbReference>
<dbReference type="GO" id="GO:0032259">
    <property type="term" value="P:methylation"/>
    <property type="evidence" value="ECO:0007669"/>
    <property type="project" value="UniProtKB-KW"/>
</dbReference>
<evidence type="ECO:0000259" key="8">
    <source>
        <dbReference type="PROSITE" id="PS50970"/>
    </source>
</evidence>
<feature type="binding site" evidence="5 6">
    <location>
        <position position="356"/>
    </location>
    <ligand>
        <name>Zn(2+)</name>
        <dbReference type="ChEBI" id="CHEBI:29105"/>
    </ligand>
</feature>
<dbReference type="Proteomes" id="UP000245469">
    <property type="component" value="Unassembled WGS sequence"/>
</dbReference>
<dbReference type="GO" id="GO:0008270">
    <property type="term" value="F:zinc ion binding"/>
    <property type="evidence" value="ECO:0007669"/>
    <property type="project" value="InterPro"/>
</dbReference>
<dbReference type="EMBL" id="QGDQ01000014">
    <property type="protein sequence ID" value="PWJ53197.1"/>
    <property type="molecule type" value="Genomic_DNA"/>
</dbReference>
<dbReference type="GO" id="GO:0008898">
    <property type="term" value="F:S-adenosylmethionine-homocysteine S-methyltransferase activity"/>
    <property type="evidence" value="ECO:0007669"/>
    <property type="project" value="TreeGrafter"/>
</dbReference>
<dbReference type="InterPro" id="IPR017226">
    <property type="entry name" value="BHMT-like"/>
</dbReference>
<dbReference type="NCBIfam" id="NF007020">
    <property type="entry name" value="PRK09485.1"/>
    <property type="match status" value="1"/>
</dbReference>
<proteinExistence type="predicted"/>
<keyword evidence="10" id="KW-1185">Reference proteome</keyword>
<feature type="binding site" evidence="5 6">
    <location>
        <position position="281"/>
    </location>
    <ligand>
        <name>Zn(2+)</name>
        <dbReference type="ChEBI" id="CHEBI:29105"/>
    </ligand>
</feature>
<feature type="binding site" evidence="5 6">
    <location>
        <position position="357"/>
    </location>
    <ligand>
        <name>Zn(2+)</name>
        <dbReference type="ChEBI" id="CHEBI:29105"/>
    </ligand>
</feature>
<feature type="domain" description="Hcy-binding" evidence="8">
    <location>
        <begin position="47"/>
        <end position="371"/>
    </location>
</feature>
<evidence type="ECO:0000256" key="3">
    <source>
        <dbReference type="ARBA" id="ARBA00022723"/>
    </source>
</evidence>
<gene>
    <name evidence="9" type="ORF">BXY45_11492</name>
</gene>
<keyword evidence="3 5" id="KW-0479">Metal-binding</keyword>
<dbReference type="InterPro" id="IPR003726">
    <property type="entry name" value="HCY_dom"/>
</dbReference>
<keyword evidence="1 6" id="KW-0489">Methyltransferase</keyword>
<dbReference type="PANTHER" id="PTHR46015:SF1">
    <property type="entry name" value="HOMOCYSTEINE S-METHYLTRANSFERASE-LIKE ISOFORM 1"/>
    <property type="match status" value="1"/>
</dbReference>
<protein>
    <submittedName>
        <fullName evidence="9">Homocysteine S-methyltransferase</fullName>
    </submittedName>
</protein>
<dbReference type="PANTHER" id="PTHR46015">
    <property type="entry name" value="ZGC:172121"/>
    <property type="match status" value="1"/>
</dbReference>
<comment type="cofactor">
    <cofactor evidence="5">
        <name>Zn(2+)</name>
        <dbReference type="ChEBI" id="CHEBI:29105"/>
    </cofactor>
    <text evidence="5">Binds 1 zinc ion per subunit.</text>
</comment>
<accession>A0A316ASX3</accession>
<keyword evidence="4 5" id="KW-0862">Zinc</keyword>
<evidence type="ECO:0000256" key="5">
    <source>
        <dbReference type="PIRSR" id="PIRSR037505-2"/>
    </source>
</evidence>
<evidence type="ECO:0000313" key="9">
    <source>
        <dbReference type="EMBL" id="PWJ53197.1"/>
    </source>
</evidence>
<feature type="region of interest" description="Disordered" evidence="7">
    <location>
        <begin position="1"/>
        <end position="22"/>
    </location>
</feature>
<dbReference type="AlphaFoldDB" id="A0A316ASX3"/>
<keyword evidence="2 6" id="KW-0808">Transferase</keyword>
<evidence type="ECO:0000256" key="7">
    <source>
        <dbReference type="SAM" id="MobiDB-lite"/>
    </source>
</evidence>
<dbReference type="PROSITE" id="PS50970">
    <property type="entry name" value="HCY"/>
    <property type="match status" value="1"/>
</dbReference>
<comment type="caution">
    <text evidence="9">The sequence shown here is derived from an EMBL/GenBank/DDBJ whole genome shotgun (WGS) entry which is preliminary data.</text>
</comment>